<protein>
    <recommendedName>
        <fullName evidence="2">Thiol:disulfide interchange protein DsbD N-terminal domain-containing protein</fullName>
    </recommendedName>
</protein>
<dbReference type="Pfam" id="PF11412">
    <property type="entry name" value="DsbD_N"/>
    <property type="match status" value="1"/>
</dbReference>
<dbReference type="eggNOG" id="COG4233">
    <property type="taxonomic scope" value="Bacteria"/>
</dbReference>
<proteinExistence type="predicted"/>
<reference evidence="3 4" key="1">
    <citation type="journal article" date="2012" name="J. Bacteriol.">
        <title>Complete genome sequence of Pelagibacterium halotolerans B2T.</title>
        <authorList>
            <person name="Huo Y.Y."/>
            <person name="Cheng H."/>
            <person name="Han X.F."/>
            <person name="Jiang X.W."/>
            <person name="Sun C."/>
            <person name="Zhang X.Q."/>
            <person name="Zhu X.F."/>
            <person name="Liu Y.F."/>
            <person name="Li P.F."/>
            <person name="Ni P.X."/>
            <person name="Wu M."/>
        </authorList>
    </citation>
    <scope>NUCLEOTIDE SEQUENCE [LARGE SCALE GENOMIC DNA]</scope>
    <source>
        <strain evidence="4">DSM 22347 / JCM 15775 / CGMCC 1.7692 / B2</strain>
    </source>
</reference>
<sequence>MKIIAAFLAVSALAGPCIASETDWVEVAPEVSVRLVSSDILDDSGTVWMGLEIDMPLDTKTYWRVPGETGLPLLIDTEGSQSVGGLEIKWPFPKREIAEGYLDHAFYGRVLFPLAVTVEGDAPTLVADITMGICSDICVPANARLEITPRLDVPDAPNDFRIRQALASVPLPHDGQGVLGEARFDTNAEAIVVDLLDADFDHSSMIADIADTNLVFGEPEVAKPGQLVFALLGRADPDTLDDAQVRFTFDSNEGPFEISRPLMASNIAQ</sequence>
<gene>
    <name evidence="3" type="ordered locus">KKY_507</name>
</gene>
<name>G4RB39_PELHB</name>
<dbReference type="RefSeq" id="WP_014129697.1">
    <property type="nucleotide sequence ID" value="NC_016078.1"/>
</dbReference>
<organism evidence="3 4">
    <name type="scientific">Pelagibacterium halotolerans (strain DSM 22347 / JCM 15775 / CGMCC 1.7692 / B2)</name>
    <dbReference type="NCBI Taxonomy" id="1082931"/>
    <lineage>
        <taxon>Bacteria</taxon>
        <taxon>Pseudomonadati</taxon>
        <taxon>Pseudomonadota</taxon>
        <taxon>Alphaproteobacteria</taxon>
        <taxon>Hyphomicrobiales</taxon>
        <taxon>Devosiaceae</taxon>
        <taxon>Pelagibacterium</taxon>
    </lineage>
</organism>
<keyword evidence="4" id="KW-1185">Reference proteome</keyword>
<dbReference type="PATRIC" id="fig|1082931.4.peg.503"/>
<feature type="domain" description="Thiol:disulfide interchange protein DsbD N-terminal" evidence="2">
    <location>
        <begin position="43"/>
        <end position="146"/>
    </location>
</feature>
<evidence type="ECO:0000313" key="4">
    <source>
        <dbReference type="Proteomes" id="UP000008850"/>
    </source>
</evidence>
<feature type="signal peptide" evidence="1">
    <location>
        <begin position="1"/>
        <end position="19"/>
    </location>
</feature>
<feature type="chain" id="PRO_5003467815" description="Thiol:disulfide interchange protein DsbD N-terminal domain-containing protein" evidence="1">
    <location>
        <begin position="20"/>
        <end position="269"/>
    </location>
</feature>
<keyword evidence="1" id="KW-0732">Signal</keyword>
<dbReference type="Proteomes" id="UP000008850">
    <property type="component" value="Chromosome"/>
</dbReference>
<evidence type="ECO:0000259" key="2">
    <source>
        <dbReference type="Pfam" id="PF11412"/>
    </source>
</evidence>
<dbReference type="HOGENOM" id="CLU_047910_1_1_5"/>
<dbReference type="EMBL" id="CP003075">
    <property type="protein sequence ID" value="AEQ50548.1"/>
    <property type="molecule type" value="Genomic_DNA"/>
</dbReference>
<dbReference type="InterPro" id="IPR028250">
    <property type="entry name" value="DsbDN"/>
</dbReference>
<dbReference type="KEGG" id="phl:KKY_507"/>
<dbReference type="AlphaFoldDB" id="G4RB39"/>
<evidence type="ECO:0000313" key="3">
    <source>
        <dbReference type="EMBL" id="AEQ50548.1"/>
    </source>
</evidence>
<evidence type="ECO:0000256" key="1">
    <source>
        <dbReference type="SAM" id="SignalP"/>
    </source>
</evidence>
<dbReference type="STRING" id="1082931.KKY_507"/>
<accession>G4RB39</accession>